<keyword evidence="1" id="KW-0812">Transmembrane</keyword>
<gene>
    <name evidence="2" type="ORF">SAMN05660197_0830</name>
</gene>
<dbReference type="RefSeq" id="WP_269456997.1">
    <property type="nucleotide sequence ID" value="NZ_AP026671.1"/>
</dbReference>
<accession>A0A1W1WS16</accession>
<keyword evidence="3" id="KW-1185">Reference proteome</keyword>
<sequence>MNDTHMIGLYATFFFMIILAIMPYVVIKYMKKCGRDSEVKKD</sequence>
<dbReference type="EMBL" id="FWWZ01000001">
    <property type="protein sequence ID" value="SMC09036.1"/>
    <property type="molecule type" value="Genomic_DNA"/>
</dbReference>
<keyword evidence="1" id="KW-1133">Transmembrane helix</keyword>
<dbReference type="AlphaFoldDB" id="A0A1W1WS16"/>
<organism evidence="2 3">
    <name type="scientific">Nitratiruptor tergarcus DSM 16512</name>
    <dbReference type="NCBI Taxonomy" id="1069081"/>
    <lineage>
        <taxon>Bacteria</taxon>
        <taxon>Pseudomonadati</taxon>
        <taxon>Campylobacterota</taxon>
        <taxon>Epsilonproteobacteria</taxon>
        <taxon>Nautiliales</taxon>
        <taxon>Nitratiruptoraceae</taxon>
        <taxon>Nitratiruptor</taxon>
    </lineage>
</organism>
<evidence type="ECO:0000313" key="3">
    <source>
        <dbReference type="Proteomes" id="UP000192602"/>
    </source>
</evidence>
<evidence type="ECO:0000256" key="1">
    <source>
        <dbReference type="SAM" id="Phobius"/>
    </source>
</evidence>
<keyword evidence="1" id="KW-0472">Membrane</keyword>
<feature type="transmembrane region" description="Helical" evidence="1">
    <location>
        <begin position="6"/>
        <end position="27"/>
    </location>
</feature>
<name>A0A1W1WS16_9BACT</name>
<dbReference type="Proteomes" id="UP000192602">
    <property type="component" value="Unassembled WGS sequence"/>
</dbReference>
<proteinExistence type="predicted"/>
<evidence type="ECO:0000313" key="2">
    <source>
        <dbReference type="EMBL" id="SMC09036.1"/>
    </source>
</evidence>
<reference evidence="3" key="1">
    <citation type="submission" date="2017-04" db="EMBL/GenBank/DDBJ databases">
        <authorList>
            <person name="Varghese N."/>
            <person name="Submissions S."/>
        </authorList>
    </citation>
    <scope>NUCLEOTIDE SEQUENCE [LARGE SCALE GENOMIC DNA]</scope>
    <source>
        <strain evidence="3">DSM 16512</strain>
    </source>
</reference>
<protein>
    <submittedName>
        <fullName evidence="2">Uncharacterized protein</fullName>
    </submittedName>
</protein>